<dbReference type="InterPro" id="IPR003593">
    <property type="entry name" value="AAA+_ATPase"/>
</dbReference>
<dbReference type="RefSeq" id="WP_136865139.1">
    <property type="nucleotide sequence ID" value="NZ_SWCJ01000023.1"/>
</dbReference>
<reference evidence="12 13" key="1">
    <citation type="submission" date="2019-04" db="EMBL/GenBank/DDBJ databases">
        <authorList>
            <person name="Hwang J.C."/>
        </authorList>
    </citation>
    <scope>NUCLEOTIDE SEQUENCE [LARGE SCALE GENOMIC DNA]</scope>
    <source>
        <strain evidence="12 13">IMCC35002</strain>
    </source>
</reference>
<keyword evidence="13" id="KW-1185">Reference proteome</keyword>
<evidence type="ECO:0000256" key="1">
    <source>
        <dbReference type="ARBA" id="ARBA00004202"/>
    </source>
</evidence>
<keyword evidence="6" id="KW-0547">Nucleotide-binding</keyword>
<accession>A0A4U1BJ44</accession>
<evidence type="ECO:0000313" key="13">
    <source>
        <dbReference type="Proteomes" id="UP000305675"/>
    </source>
</evidence>
<keyword evidence="10" id="KW-0472">Membrane</keyword>
<dbReference type="EMBL" id="SWCJ01000023">
    <property type="protein sequence ID" value="TKB50115.1"/>
    <property type="molecule type" value="Genomic_DNA"/>
</dbReference>
<dbReference type="GO" id="GO:0016887">
    <property type="term" value="F:ATP hydrolysis activity"/>
    <property type="evidence" value="ECO:0007669"/>
    <property type="project" value="InterPro"/>
</dbReference>
<evidence type="ECO:0000313" key="12">
    <source>
        <dbReference type="EMBL" id="TKB50115.1"/>
    </source>
</evidence>
<dbReference type="Pfam" id="PF00005">
    <property type="entry name" value="ABC_tran"/>
    <property type="match status" value="1"/>
</dbReference>
<evidence type="ECO:0000256" key="6">
    <source>
        <dbReference type="ARBA" id="ARBA00022741"/>
    </source>
</evidence>
<evidence type="ECO:0000256" key="7">
    <source>
        <dbReference type="ARBA" id="ARBA00022840"/>
    </source>
</evidence>
<evidence type="ECO:0000256" key="9">
    <source>
        <dbReference type="ARBA" id="ARBA00023065"/>
    </source>
</evidence>
<keyword evidence="5" id="KW-0410">Iron transport</keyword>
<dbReference type="PROSITE" id="PS50893">
    <property type="entry name" value="ABC_TRANSPORTER_2"/>
    <property type="match status" value="1"/>
</dbReference>
<comment type="caution">
    <text evidence="12">The sequence shown here is derived from an EMBL/GenBank/DDBJ whole genome shotgun (WGS) entry which is preliminary data.</text>
</comment>
<evidence type="ECO:0000256" key="5">
    <source>
        <dbReference type="ARBA" id="ARBA00022496"/>
    </source>
</evidence>
<dbReference type="GO" id="GO:0005886">
    <property type="term" value="C:plasma membrane"/>
    <property type="evidence" value="ECO:0007669"/>
    <property type="project" value="UniProtKB-SubCell"/>
</dbReference>
<dbReference type="SMART" id="SM00382">
    <property type="entry name" value="AAA"/>
    <property type="match status" value="1"/>
</dbReference>
<dbReference type="OrthoDB" id="5292475at2"/>
<dbReference type="Gene3D" id="3.40.50.300">
    <property type="entry name" value="P-loop containing nucleotide triphosphate hydrolases"/>
    <property type="match status" value="1"/>
</dbReference>
<evidence type="ECO:0000256" key="8">
    <source>
        <dbReference type="ARBA" id="ARBA00023004"/>
    </source>
</evidence>
<name>A0A4U1BJ44_9GAMM</name>
<protein>
    <submittedName>
        <fullName evidence="12">ATP-binding cassette domain-containing protein</fullName>
    </submittedName>
</protein>
<dbReference type="PANTHER" id="PTHR42771">
    <property type="entry name" value="IRON(3+)-HYDROXAMATE IMPORT ATP-BINDING PROTEIN FHUC"/>
    <property type="match status" value="1"/>
</dbReference>
<keyword evidence="8" id="KW-0408">Iron</keyword>
<dbReference type="PROSITE" id="PS00211">
    <property type="entry name" value="ABC_TRANSPORTER_1"/>
    <property type="match status" value="1"/>
</dbReference>
<dbReference type="FunFam" id="3.40.50.300:FF:000134">
    <property type="entry name" value="Iron-enterobactin ABC transporter ATP-binding protein"/>
    <property type="match status" value="1"/>
</dbReference>
<dbReference type="PANTHER" id="PTHR42771:SF2">
    <property type="entry name" value="IRON(3+)-HYDROXAMATE IMPORT ATP-BINDING PROTEIN FHUC"/>
    <property type="match status" value="1"/>
</dbReference>
<feature type="domain" description="ABC transporter" evidence="11">
    <location>
        <begin position="25"/>
        <end position="261"/>
    </location>
</feature>
<evidence type="ECO:0000256" key="10">
    <source>
        <dbReference type="ARBA" id="ARBA00023136"/>
    </source>
</evidence>
<organism evidence="12 13">
    <name type="scientific">Ferrimonas aestuarii</name>
    <dbReference type="NCBI Taxonomy" id="2569539"/>
    <lineage>
        <taxon>Bacteria</taxon>
        <taxon>Pseudomonadati</taxon>
        <taxon>Pseudomonadota</taxon>
        <taxon>Gammaproteobacteria</taxon>
        <taxon>Alteromonadales</taxon>
        <taxon>Ferrimonadaceae</taxon>
        <taxon>Ferrimonas</taxon>
    </lineage>
</organism>
<dbReference type="InterPro" id="IPR003439">
    <property type="entry name" value="ABC_transporter-like_ATP-bd"/>
</dbReference>
<dbReference type="Proteomes" id="UP000305675">
    <property type="component" value="Unassembled WGS sequence"/>
</dbReference>
<dbReference type="InterPro" id="IPR051535">
    <property type="entry name" value="Siderophore_ABC-ATPase"/>
</dbReference>
<dbReference type="GO" id="GO:0006826">
    <property type="term" value="P:iron ion transport"/>
    <property type="evidence" value="ECO:0007669"/>
    <property type="project" value="UniProtKB-KW"/>
</dbReference>
<dbReference type="CDD" id="cd03214">
    <property type="entry name" value="ABC_Iron-Siderophores_B12_Hemin"/>
    <property type="match status" value="1"/>
</dbReference>
<keyword evidence="9" id="KW-0406">Ion transport</keyword>
<proteinExistence type="inferred from homology"/>
<comment type="subcellular location">
    <subcellularLocation>
        <location evidence="1">Cell membrane</location>
        <topology evidence="1">Peripheral membrane protein</topology>
    </subcellularLocation>
</comment>
<evidence type="ECO:0000259" key="11">
    <source>
        <dbReference type="PROSITE" id="PS50893"/>
    </source>
</evidence>
<evidence type="ECO:0000256" key="4">
    <source>
        <dbReference type="ARBA" id="ARBA00022475"/>
    </source>
</evidence>
<dbReference type="InterPro" id="IPR027417">
    <property type="entry name" value="P-loop_NTPase"/>
</dbReference>
<dbReference type="SUPFAM" id="SSF52540">
    <property type="entry name" value="P-loop containing nucleoside triphosphate hydrolases"/>
    <property type="match status" value="1"/>
</dbReference>
<keyword evidence="4" id="KW-1003">Cell membrane</keyword>
<dbReference type="InterPro" id="IPR017871">
    <property type="entry name" value="ABC_transporter-like_CS"/>
</dbReference>
<comment type="similarity">
    <text evidence="2">Belongs to the ABC transporter superfamily.</text>
</comment>
<dbReference type="AlphaFoldDB" id="A0A4U1BJ44"/>
<evidence type="ECO:0000256" key="2">
    <source>
        <dbReference type="ARBA" id="ARBA00005417"/>
    </source>
</evidence>
<keyword evidence="3" id="KW-0813">Transport</keyword>
<dbReference type="GO" id="GO:0005524">
    <property type="term" value="F:ATP binding"/>
    <property type="evidence" value="ECO:0007669"/>
    <property type="project" value="UniProtKB-KW"/>
</dbReference>
<sequence>MAKRHLFTVVSPVADPAKAPVNTLFELNDMGVSIDRRSLVHPLTLSLLPGKVYGLIGHNGSGKSTLMKVLGRQMEATTGQCLFDGRPLEQWQTRAFARRVALLPQHLPSVEGMLGHELLAMSRYAWQGLLGRQSHNDQDAIEQAITMTNTQTLMHADMASLSGGERQRLWLAMLVAQQTEVMLLDEPTSALDPGHQLEVLALIRRLAEQQRKCIVIIIHDINMAARFCHHLLALKGGKLVAEGTPEQLMQPEILQQIYDVPMEVIKRQGQPPVGILR</sequence>
<keyword evidence="7 12" id="KW-0067">ATP-binding</keyword>
<evidence type="ECO:0000256" key="3">
    <source>
        <dbReference type="ARBA" id="ARBA00022448"/>
    </source>
</evidence>
<gene>
    <name evidence="12" type="ORF">FCL42_19670</name>
</gene>